<dbReference type="EMBL" id="OBEJ01000002">
    <property type="protein sequence ID" value="SNZ12667.1"/>
    <property type="molecule type" value="Genomic_DNA"/>
</dbReference>
<evidence type="ECO:0000259" key="2">
    <source>
        <dbReference type="SMART" id="SM00731"/>
    </source>
</evidence>
<evidence type="ECO:0000313" key="4">
    <source>
        <dbReference type="Proteomes" id="UP000219453"/>
    </source>
</evidence>
<dbReference type="GO" id="GO:0006950">
    <property type="term" value="P:response to stress"/>
    <property type="evidence" value="ECO:0007669"/>
    <property type="project" value="UniProtKB-ARBA"/>
</dbReference>
<protein>
    <submittedName>
        <fullName evidence="3">SprT-like family protein</fullName>
    </submittedName>
</protein>
<evidence type="ECO:0000313" key="3">
    <source>
        <dbReference type="EMBL" id="SNZ12667.1"/>
    </source>
</evidence>
<dbReference type="OrthoDB" id="350006at2157"/>
<proteinExistence type="predicted"/>
<keyword evidence="4" id="KW-1185">Reference proteome</keyword>
<accession>A0A285NUG1</accession>
<dbReference type="Proteomes" id="UP000219453">
    <property type="component" value="Unassembled WGS sequence"/>
</dbReference>
<gene>
    <name evidence="3" type="ORF">SAMN06269185_1860</name>
</gene>
<dbReference type="RefSeq" id="WP_097008787.1">
    <property type="nucleotide sequence ID" value="NZ_OBEJ01000002.1"/>
</dbReference>
<dbReference type="SMART" id="SM00731">
    <property type="entry name" value="SprT"/>
    <property type="match status" value="1"/>
</dbReference>
<organism evidence="3 4">
    <name type="scientific">Natronoarchaeum philippinense</name>
    <dbReference type="NCBI Taxonomy" id="558529"/>
    <lineage>
        <taxon>Archaea</taxon>
        <taxon>Methanobacteriati</taxon>
        <taxon>Methanobacteriota</taxon>
        <taxon>Stenosarchaea group</taxon>
        <taxon>Halobacteria</taxon>
        <taxon>Halobacteriales</taxon>
        <taxon>Natronoarchaeaceae</taxon>
    </lineage>
</organism>
<reference evidence="3 4" key="1">
    <citation type="submission" date="2017-09" db="EMBL/GenBank/DDBJ databases">
        <authorList>
            <person name="Ehlers B."/>
            <person name="Leendertz F.H."/>
        </authorList>
    </citation>
    <scope>NUCLEOTIDE SEQUENCE [LARGE SCALE GENOMIC DNA]</scope>
    <source>
        <strain evidence="3 4">DSM 27208</strain>
    </source>
</reference>
<dbReference type="AlphaFoldDB" id="A0A285NUG1"/>
<feature type="domain" description="SprT-like" evidence="2">
    <location>
        <begin position="27"/>
        <end position="173"/>
    </location>
</feature>
<dbReference type="Pfam" id="PF10263">
    <property type="entry name" value="SprT-like"/>
    <property type="match status" value="1"/>
</dbReference>
<feature type="region of interest" description="Disordered" evidence="1">
    <location>
        <begin position="1"/>
        <end position="23"/>
    </location>
</feature>
<dbReference type="InterPro" id="IPR006640">
    <property type="entry name" value="SprT-like_domain"/>
</dbReference>
<evidence type="ECO:0000256" key="1">
    <source>
        <dbReference type="SAM" id="MobiDB-lite"/>
    </source>
</evidence>
<name>A0A285NUG1_NATPI</name>
<sequence>MPRDDHDRQRTPDADPDAPRTESELLDRARRYAATVDLDVDLDAVSWDVSRRAKRRAGACVYRRTEDAVTIRLTWAAYRSLGWATFTDVIRHELVHAWEFLTFGESGHGERFRAQADAVDASRYCPSFAVPRLQLCCTTTGCAWTADRHKASKTVREPDAYRCGDCGSRYVVEHVETGERWRTAAGYEGARERIGSAW</sequence>